<feature type="domain" description="HMA" evidence="16">
    <location>
        <begin position="12"/>
        <end position="78"/>
    </location>
</feature>
<proteinExistence type="inferred from homology"/>
<evidence type="ECO:0000256" key="3">
    <source>
        <dbReference type="ARBA" id="ARBA00022475"/>
    </source>
</evidence>
<dbReference type="PANTHER" id="PTHR48085">
    <property type="entry name" value="CADMIUM/ZINC-TRANSPORTING ATPASE HMA2-RELATED"/>
    <property type="match status" value="1"/>
</dbReference>
<reference evidence="17 18" key="1">
    <citation type="submission" date="2017-06" db="EMBL/GenBank/DDBJ databases">
        <authorList>
            <person name="Kim H.J."/>
            <person name="Triplett B.A."/>
        </authorList>
    </citation>
    <scope>NUCLEOTIDE SEQUENCE [LARGE SCALE GENOMIC DNA]</scope>
    <source>
        <strain evidence="17 18">B29T1</strain>
    </source>
</reference>
<feature type="compositionally biased region" description="Basic and acidic residues" evidence="15">
    <location>
        <begin position="99"/>
        <end position="129"/>
    </location>
</feature>
<evidence type="ECO:0000259" key="16">
    <source>
        <dbReference type="PROSITE" id="PS50846"/>
    </source>
</evidence>
<dbReference type="Gene3D" id="3.30.70.100">
    <property type="match status" value="1"/>
</dbReference>
<evidence type="ECO:0000256" key="13">
    <source>
        <dbReference type="ARBA" id="ARBA00047308"/>
    </source>
</evidence>
<evidence type="ECO:0000256" key="2">
    <source>
        <dbReference type="ARBA" id="ARBA00006024"/>
    </source>
</evidence>
<name>A0A212R6X8_9PROT</name>
<dbReference type="GO" id="GO:0005886">
    <property type="term" value="C:plasma membrane"/>
    <property type="evidence" value="ECO:0007669"/>
    <property type="project" value="UniProtKB-SubCell"/>
</dbReference>
<evidence type="ECO:0000313" key="17">
    <source>
        <dbReference type="EMBL" id="SNB67740.1"/>
    </source>
</evidence>
<dbReference type="InterPro" id="IPR023214">
    <property type="entry name" value="HAD_sf"/>
</dbReference>
<evidence type="ECO:0000256" key="6">
    <source>
        <dbReference type="ARBA" id="ARBA00022723"/>
    </source>
</evidence>
<dbReference type="SFLD" id="SFLDF00027">
    <property type="entry name" value="p-type_atpase"/>
    <property type="match status" value="1"/>
</dbReference>
<dbReference type="Pfam" id="PF00122">
    <property type="entry name" value="E1-E2_ATPase"/>
    <property type="match status" value="1"/>
</dbReference>
<sequence length="764" mass="79599">MVADTTVLPARQPLRYRIGGMDCASCAGKIETAVRRKPGVSDVAVSFQRQTLAFALDEGQTPRASIEAQIRSLGYDARLLQDEAARAPEPASDSCCGHDLGDSHDHDDDHGHDHHDHDHDHEDGHDHAHGQGKAQAASAAHAHDHGTPEKGAWWQARRFRWLAAIGVLLVAGYLAGLLLPVTQGWAELPAALVGLYWAGRRAFALARAGSPFSIEMLMTVATIGALLIGAPTEAAVVVFLFTLGEVMEGLAAGRARAGIQALGALVPRTALLVEAGQTRTVPAEEVAIGQHVLVRPGDRVPVDGRILEGLSELDESPVTGESVPVPKGVGEQVLAGSVNGSAALTVETERAASDNTIARIIQMVEEAEAARSPTARFIERFSTYYTPAVVGVALLTVLLPPLLFGAPWDTWIYRGLALLLIGCPCALVLSTPAAITSGLAAGTRRGLLVKSGAALEAIGKVKSIAFDKTGTLTRGEPAVTDIEPLGEGDDLEILRLAAAVEGGSSHPLARAILQAATARQIVLPNTSNAKAEAGRGVEADVEGARVAVLAPRHANLAEADGRRVAELESAGKTVVVVIASGRPLGVIALRDEPREDAAAAIAELRRLGITSNMLTGDNRRAAAAIGATLGVEVMSELLPDQKLTEIGRLRQGGPVAMVGDGINDAPALAAASVGIAMGGGTDVALETADIALLKAKVQDVPALIRLSRATLANIHQNVAVALGLKLVFLITTLVGLTGLWPAILADTGATVLVTLNALRLLRWR</sequence>
<evidence type="ECO:0000256" key="15">
    <source>
        <dbReference type="SAM" id="MobiDB-lite"/>
    </source>
</evidence>
<dbReference type="NCBIfam" id="TIGR01525">
    <property type="entry name" value="ATPase-IB_hvy"/>
    <property type="match status" value="1"/>
</dbReference>
<dbReference type="NCBIfam" id="TIGR01512">
    <property type="entry name" value="ATPase-IB2_Cd"/>
    <property type="match status" value="1"/>
</dbReference>
<dbReference type="InterPro" id="IPR036412">
    <property type="entry name" value="HAD-like_sf"/>
</dbReference>
<dbReference type="InterPro" id="IPR059000">
    <property type="entry name" value="ATPase_P-type_domA"/>
</dbReference>
<dbReference type="SUPFAM" id="SSF81665">
    <property type="entry name" value="Calcium ATPase, transmembrane domain M"/>
    <property type="match status" value="1"/>
</dbReference>
<dbReference type="PROSITE" id="PS00154">
    <property type="entry name" value="ATPASE_E1_E2"/>
    <property type="match status" value="1"/>
</dbReference>
<evidence type="ECO:0000256" key="9">
    <source>
        <dbReference type="ARBA" id="ARBA00022967"/>
    </source>
</evidence>
<dbReference type="Gene3D" id="2.70.150.10">
    <property type="entry name" value="Calcium-transporting ATPase, cytoplasmic transduction domain A"/>
    <property type="match status" value="1"/>
</dbReference>
<evidence type="ECO:0000256" key="4">
    <source>
        <dbReference type="ARBA" id="ARBA00022553"/>
    </source>
</evidence>
<dbReference type="EC" id="7.2.2.12" evidence="12"/>
<accession>A0A212R6X8</accession>
<dbReference type="FunFam" id="2.70.150.10:FF:000002">
    <property type="entry name" value="Copper-transporting ATPase 1, putative"/>
    <property type="match status" value="1"/>
</dbReference>
<evidence type="ECO:0000256" key="7">
    <source>
        <dbReference type="ARBA" id="ARBA00022741"/>
    </source>
</evidence>
<dbReference type="Pfam" id="PF00403">
    <property type="entry name" value="HMA"/>
    <property type="match status" value="1"/>
</dbReference>
<dbReference type="InterPro" id="IPR018303">
    <property type="entry name" value="ATPase_P-typ_P_site"/>
</dbReference>
<feature type="transmembrane region" description="Helical" evidence="14">
    <location>
        <begin position="216"/>
        <end position="241"/>
    </location>
</feature>
<dbReference type="SUPFAM" id="SSF56784">
    <property type="entry name" value="HAD-like"/>
    <property type="match status" value="1"/>
</dbReference>
<dbReference type="RefSeq" id="WP_243389839.1">
    <property type="nucleotide sequence ID" value="NZ_FYEH01000006.1"/>
</dbReference>
<dbReference type="PROSITE" id="PS50846">
    <property type="entry name" value="HMA_2"/>
    <property type="match status" value="1"/>
</dbReference>
<comment type="subcellular location">
    <subcellularLocation>
        <location evidence="1">Cell membrane</location>
        <topology evidence="1">Multi-pass membrane protein</topology>
    </subcellularLocation>
</comment>
<dbReference type="Pfam" id="PF00702">
    <property type="entry name" value="Hydrolase"/>
    <property type="match status" value="1"/>
</dbReference>
<dbReference type="InterPro" id="IPR051014">
    <property type="entry name" value="Cation_Transport_ATPase_IB"/>
</dbReference>
<dbReference type="InterPro" id="IPR044492">
    <property type="entry name" value="P_typ_ATPase_HD_dom"/>
</dbReference>
<evidence type="ECO:0000256" key="14">
    <source>
        <dbReference type="RuleBase" id="RU362081"/>
    </source>
</evidence>
<evidence type="ECO:0000313" key="18">
    <source>
        <dbReference type="Proteomes" id="UP000197065"/>
    </source>
</evidence>
<feature type="transmembrane region" description="Helical" evidence="14">
    <location>
        <begin position="384"/>
        <end position="404"/>
    </location>
</feature>
<keyword evidence="4" id="KW-0597">Phosphoprotein</keyword>
<keyword evidence="18" id="KW-1185">Reference proteome</keyword>
<dbReference type="Proteomes" id="UP000197065">
    <property type="component" value="Unassembled WGS sequence"/>
</dbReference>
<dbReference type="GO" id="GO:0016887">
    <property type="term" value="F:ATP hydrolysis activity"/>
    <property type="evidence" value="ECO:0007669"/>
    <property type="project" value="InterPro"/>
</dbReference>
<dbReference type="AlphaFoldDB" id="A0A212R6X8"/>
<keyword evidence="9" id="KW-1278">Translocase</keyword>
<dbReference type="InterPro" id="IPR008250">
    <property type="entry name" value="ATPase_P-typ_transduc_dom_A_sf"/>
</dbReference>
<dbReference type="InterPro" id="IPR006121">
    <property type="entry name" value="HMA_dom"/>
</dbReference>
<dbReference type="InterPro" id="IPR001757">
    <property type="entry name" value="P_typ_ATPase"/>
</dbReference>
<feature type="transmembrane region" description="Helical" evidence="14">
    <location>
        <begin position="416"/>
        <end position="441"/>
    </location>
</feature>
<evidence type="ECO:0000256" key="10">
    <source>
        <dbReference type="ARBA" id="ARBA00022989"/>
    </source>
</evidence>
<dbReference type="InterPro" id="IPR023299">
    <property type="entry name" value="ATPase_P-typ_cyto_dom_N"/>
</dbReference>
<dbReference type="PRINTS" id="PR00119">
    <property type="entry name" value="CATATPASE"/>
</dbReference>
<dbReference type="GO" id="GO:0015086">
    <property type="term" value="F:cadmium ion transmembrane transporter activity"/>
    <property type="evidence" value="ECO:0007669"/>
    <property type="project" value="TreeGrafter"/>
</dbReference>
<dbReference type="InterPro" id="IPR036163">
    <property type="entry name" value="HMA_dom_sf"/>
</dbReference>
<dbReference type="GO" id="GO:0016463">
    <property type="term" value="F:P-type zinc transporter activity"/>
    <property type="evidence" value="ECO:0007669"/>
    <property type="project" value="UniProtKB-EC"/>
</dbReference>
<dbReference type="EMBL" id="FYEH01000006">
    <property type="protein sequence ID" value="SNB67740.1"/>
    <property type="molecule type" value="Genomic_DNA"/>
</dbReference>
<dbReference type="SFLD" id="SFLDG00002">
    <property type="entry name" value="C1.7:_P-type_atpase_like"/>
    <property type="match status" value="1"/>
</dbReference>
<keyword evidence="5 14" id="KW-0812">Transmembrane</keyword>
<dbReference type="SFLD" id="SFLDS00003">
    <property type="entry name" value="Haloacid_Dehalogenase"/>
    <property type="match status" value="1"/>
</dbReference>
<dbReference type="PANTHER" id="PTHR48085:SF5">
    <property type="entry name" value="CADMIUM_ZINC-TRANSPORTING ATPASE HMA4-RELATED"/>
    <property type="match status" value="1"/>
</dbReference>
<dbReference type="GO" id="GO:0046872">
    <property type="term" value="F:metal ion binding"/>
    <property type="evidence" value="ECO:0007669"/>
    <property type="project" value="UniProtKB-KW"/>
</dbReference>
<evidence type="ECO:0000256" key="5">
    <source>
        <dbReference type="ARBA" id="ARBA00022692"/>
    </source>
</evidence>
<dbReference type="InterPro" id="IPR023298">
    <property type="entry name" value="ATPase_P-typ_TM_dom_sf"/>
</dbReference>
<feature type="region of interest" description="Disordered" evidence="15">
    <location>
        <begin position="84"/>
        <end position="148"/>
    </location>
</feature>
<keyword evidence="3 14" id="KW-1003">Cell membrane</keyword>
<dbReference type="Gene3D" id="3.40.1110.10">
    <property type="entry name" value="Calcium-transporting ATPase, cytoplasmic domain N"/>
    <property type="match status" value="1"/>
</dbReference>
<evidence type="ECO:0000256" key="11">
    <source>
        <dbReference type="ARBA" id="ARBA00023136"/>
    </source>
</evidence>
<keyword evidence="7 14" id="KW-0547">Nucleotide-binding</keyword>
<dbReference type="GO" id="GO:0005524">
    <property type="term" value="F:ATP binding"/>
    <property type="evidence" value="ECO:0007669"/>
    <property type="project" value="UniProtKB-UniRule"/>
</dbReference>
<keyword evidence="6 14" id="KW-0479">Metal-binding</keyword>
<feature type="transmembrane region" description="Helical" evidence="14">
    <location>
        <begin position="718"/>
        <end position="736"/>
    </location>
</feature>
<dbReference type="NCBIfam" id="TIGR01511">
    <property type="entry name" value="ATPase-IB1_Cu"/>
    <property type="match status" value="1"/>
</dbReference>
<feature type="transmembrane region" description="Helical" evidence="14">
    <location>
        <begin position="159"/>
        <end position="179"/>
    </location>
</feature>
<dbReference type="PROSITE" id="PS01047">
    <property type="entry name" value="HMA_1"/>
    <property type="match status" value="1"/>
</dbReference>
<dbReference type="SUPFAM" id="SSF81653">
    <property type="entry name" value="Calcium ATPase, transduction domain A"/>
    <property type="match status" value="1"/>
</dbReference>
<keyword evidence="11 14" id="KW-0472">Membrane</keyword>
<evidence type="ECO:0000256" key="8">
    <source>
        <dbReference type="ARBA" id="ARBA00022840"/>
    </source>
</evidence>
<evidence type="ECO:0000256" key="12">
    <source>
        <dbReference type="ARBA" id="ARBA00039097"/>
    </source>
</evidence>
<organism evidence="17 18">
    <name type="scientific">Arboricoccus pini</name>
    <dbReference type="NCBI Taxonomy" id="1963835"/>
    <lineage>
        <taxon>Bacteria</taxon>
        <taxon>Pseudomonadati</taxon>
        <taxon>Pseudomonadota</taxon>
        <taxon>Alphaproteobacteria</taxon>
        <taxon>Geminicoccales</taxon>
        <taxon>Geminicoccaceae</taxon>
        <taxon>Arboricoccus</taxon>
    </lineage>
</organism>
<dbReference type="InterPro" id="IPR027256">
    <property type="entry name" value="P-typ_ATPase_IB"/>
</dbReference>
<evidence type="ECO:0000256" key="1">
    <source>
        <dbReference type="ARBA" id="ARBA00004651"/>
    </source>
</evidence>
<keyword evidence="8 14" id="KW-0067">ATP-binding</keyword>
<dbReference type="CDD" id="cd00371">
    <property type="entry name" value="HMA"/>
    <property type="match status" value="1"/>
</dbReference>
<protein>
    <recommendedName>
        <fullName evidence="12">P-type Zn(2+) transporter</fullName>
        <ecNumber evidence="12">7.2.2.12</ecNumber>
    </recommendedName>
</protein>
<comment type="catalytic activity">
    <reaction evidence="13">
        <text>Zn(2+)(in) + ATP + H2O = Zn(2+)(out) + ADP + phosphate + H(+)</text>
        <dbReference type="Rhea" id="RHEA:20621"/>
        <dbReference type="ChEBI" id="CHEBI:15377"/>
        <dbReference type="ChEBI" id="CHEBI:15378"/>
        <dbReference type="ChEBI" id="CHEBI:29105"/>
        <dbReference type="ChEBI" id="CHEBI:30616"/>
        <dbReference type="ChEBI" id="CHEBI:43474"/>
        <dbReference type="ChEBI" id="CHEBI:456216"/>
        <dbReference type="EC" id="7.2.2.12"/>
    </reaction>
</comment>
<comment type="similarity">
    <text evidence="2 14">Belongs to the cation transport ATPase (P-type) (TC 3.A.3) family. Type IB subfamily.</text>
</comment>
<dbReference type="Gene3D" id="3.40.50.1000">
    <property type="entry name" value="HAD superfamily/HAD-like"/>
    <property type="match status" value="1"/>
</dbReference>
<feature type="compositionally biased region" description="Low complexity" evidence="15">
    <location>
        <begin position="131"/>
        <end position="140"/>
    </location>
</feature>
<gene>
    <name evidence="17" type="ORF">SAMN07250955_10634</name>
</gene>
<dbReference type="SUPFAM" id="SSF55008">
    <property type="entry name" value="HMA, heavy metal-associated domain"/>
    <property type="match status" value="1"/>
</dbReference>
<dbReference type="NCBIfam" id="TIGR01494">
    <property type="entry name" value="ATPase_P-type"/>
    <property type="match status" value="1"/>
</dbReference>
<keyword evidence="10 14" id="KW-1133">Transmembrane helix</keyword>
<dbReference type="InterPro" id="IPR017969">
    <property type="entry name" value="Heavy-metal-associated_CS"/>
</dbReference>